<accession>A0A2S2NU84</accession>
<gene>
    <name evidence="1" type="ORF">g.73887</name>
</gene>
<organism evidence="1">
    <name type="scientific">Schizaphis graminum</name>
    <name type="common">Green bug aphid</name>
    <dbReference type="NCBI Taxonomy" id="13262"/>
    <lineage>
        <taxon>Eukaryota</taxon>
        <taxon>Metazoa</taxon>
        <taxon>Ecdysozoa</taxon>
        <taxon>Arthropoda</taxon>
        <taxon>Hexapoda</taxon>
        <taxon>Insecta</taxon>
        <taxon>Pterygota</taxon>
        <taxon>Neoptera</taxon>
        <taxon>Paraneoptera</taxon>
        <taxon>Hemiptera</taxon>
        <taxon>Sternorrhyncha</taxon>
        <taxon>Aphidomorpha</taxon>
        <taxon>Aphidoidea</taxon>
        <taxon>Aphididae</taxon>
        <taxon>Aphidini</taxon>
        <taxon>Schizaphis</taxon>
    </lineage>
</organism>
<dbReference type="AlphaFoldDB" id="A0A2S2NU84"/>
<dbReference type="EMBL" id="GGMR01007999">
    <property type="protein sequence ID" value="MBY20618.1"/>
    <property type="molecule type" value="Transcribed_RNA"/>
</dbReference>
<reference evidence="1" key="1">
    <citation type="submission" date="2018-04" db="EMBL/GenBank/DDBJ databases">
        <title>Transcriptome of Schizaphis graminum biotype I.</title>
        <authorList>
            <person name="Scully E.D."/>
            <person name="Geib S.M."/>
            <person name="Palmer N.A."/>
            <person name="Koch K."/>
            <person name="Bradshaw J."/>
            <person name="Heng-Moss T."/>
            <person name="Sarath G."/>
        </authorList>
    </citation>
    <scope>NUCLEOTIDE SEQUENCE</scope>
</reference>
<proteinExistence type="predicted"/>
<evidence type="ECO:0000313" key="1">
    <source>
        <dbReference type="EMBL" id="MBY20618.1"/>
    </source>
</evidence>
<sequence length="151" mass="17251">MTSNTSTSLVSGCANIQFNIVDSKRQSFSLWLSNLPRTGKRCREHNYTDMEHYHFNCVLKSPSPSDDTNKGRVYVRLYGPPTNTTGKVNVKCAMYENVKGNSTMFRMAISGDVKCNGLSDMLFHSKPMMPESNNGSILLRLNRYRYNRHRI</sequence>
<protein>
    <submittedName>
        <fullName evidence="1">Uncharacterized protein</fullName>
    </submittedName>
</protein>
<name>A0A2S2NU84_SCHGA</name>